<protein>
    <submittedName>
        <fullName evidence="1">Uncharacterized protein</fullName>
    </submittedName>
</protein>
<evidence type="ECO:0000313" key="2">
    <source>
        <dbReference type="Proteomes" id="UP000733611"/>
    </source>
</evidence>
<proteinExistence type="predicted"/>
<sequence length="145" mass="16251">MAFLTGATHGIFQPLLTDEAMSPRSTYPESFANAGAQELTQTFMQYVINFLWADSPNGPNVPRWEPWTAADAGPANLILDADKDKALIHQSYERVVYDDILQQIEADQSVTPEVKSEIVHKVLNGRWWSSGLDQHYGNPDLFAQD</sequence>
<dbReference type="EMBL" id="JAHLFE010000023">
    <property type="protein sequence ID" value="MBU3843521.1"/>
    <property type="molecule type" value="Genomic_DNA"/>
</dbReference>
<dbReference type="SUPFAM" id="SSF53474">
    <property type="entry name" value="alpha/beta-Hydrolases"/>
    <property type="match status" value="1"/>
</dbReference>
<dbReference type="AlphaFoldDB" id="A0A948X0L5"/>
<evidence type="ECO:0000313" key="1">
    <source>
        <dbReference type="EMBL" id="MBU3843521.1"/>
    </source>
</evidence>
<reference evidence="1" key="1">
    <citation type="journal article" date="2021" name="PeerJ">
        <title>Extensive microbial diversity within the chicken gut microbiome revealed by metagenomics and culture.</title>
        <authorList>
            <person name="Gilroy R."/>
            <person name="Ravi A."/>
            <person name="Getino M."/>
            <person name="Pursley I."/>
            <person name="Horton D.L."/>
            <person name="Alikhan N.F."/>
            <person name="Baker D."/>
            <person name="Gharbi K."/>
            <person name="Hall N."/>
            <person name="Watson M."/>
            <person name="Adriaenssens E.M."/>
            <person name="Foster-Nyarko E."/>
            <person name="Jarju S."/>
            <person name="Secka A."/>
            <person name="Antonio M."/>
            <person name="Oren A."/>
            <person name="Chaudhuri R.R."/>
            <person name="La Ragione R."/>
            <person name="Hildebrand F."/>
            <person name="Pallen M.J."/>
        </authorList>
    </citation>
    <scope>NUCLEOTIDE SEQUENCE</scope>
    <source>
        <strain evidence="1">378</strain>
    </source>
</reference>
<accession>A0A948X0L5</accession>
<dbReference type="InterPro" id="IPR029058">
    <property type="entry name" value="AB_hydrolase_fold"/>
</dbReference>
<reference evidence="1" key="2">
    <citation type="submission" date="2021-04" db="EMBL/GenBank/DDBJ databases">
        <authorList>
            <person name="Gilroy R."/>
        </authorList>
    </citation>
    <scope>NUCLEOTIDE SEQUENCE</scope>
    <source>
        <strain evidence="1">378</strain>
    </source>
</reference>
<organism evidence="1 2">
    <name type="scientific">Candidatus Anaerobiospirillum pullicola</name>
    <dbReference type="NCBI Taxonomy" id="2838451"/>
    <lineage>
        <taxon>Bacteria</taxon>
        <taxon>Pseudomonadati</taxon>
        <taxon>Pseudomonadota</taxon>
        <taxon>Gammaproteobacteria</taxon>
        <taxon>Aeromonadales</taxon>
        <taxon>Succinivibrionaceae</taxon>
        <taxon>Anaerobiospirillum</taxon>
    </lineage>
</organism>
<dbReference type="Proteomes" id="UP000733611">
    <property type="component" value="Unassembled WGS sequence"/>
</dbReference>
<gene>
    <name evidence="1" type="ORF">H9847_01410</name>
</gene>
<dbReference type="Gene3D" id="3.40.50.1820">
    <property type="entry name" value="alpha/beta hydrolase"/>
    <property type="match status" value="1"/>
</dbReference>
<comment type="caution">
    <text evidence="1">The sequence shown here is derived from an EMBL/GenBank/DDBJ whole genome shotgun (WGS) entry which is preliminary data.</text>
</comment>
<name>A0A948X0L5_9GAMM</name>